<dbReference type="NCBIfam" id="NF047509">
    <property type="entry name" value="Rv3131_FMN_oxido"/>
    <property type="match status" value="1"/>
</dbReference>
<dbReference type="SUPFAM" id="SSF55469">
    <property type="entry name" value="FMN-dependent nitroreductase-like"/>
    <property type="match status" value="2"/>
</dbReference>
<sequence>MNTDFIQIVSYASKAPSGHNTQPWKFVIADSAITIVPNLEVALPVVDGNNRELFISLGCAVENLCIAASHFGYKTQLAEYSVKGIIIELTKSDFIIEDILFHQIEKRQTNRSIYNGNKISNGALEQLQSIHKKGTIQLYFIEIGTSLAGTITDYIMKGNEIQMNDVTFKNELLSWMRFNNRQVESTHDGLSYLVFGNPPLPKRLARPIVSLFLKPDIQNKSDRKKIVSSSHFVVCTILQNSFQECINAGRTLQRFLLKATEVGISYAFLNQPCEVEILNSALQDKLPVNKDFPILILRIGYAKSIPYSPRKKIETLLI</sequence>
<dbReference type="PANTHER" id="PTHR23026">
    <property type="entry name" value="NADPH NITROREDUCTASE"/>
    <property type="match status" value="1"/>
</dbReference>
<evidence type="ECO:0000256" key="2">
    <source>
        <dbReference type="ARBA" id="ARBA00022643"/>
    </source>
</evidence>
<accession>A0A9Q4MM24</accession>
<dbReference type="InterPro" id="IPR000415">
    <property type="entry name" value="Nitroreductase-like"/>
</dbReference>
<dbReference type="PANTHER" id="PTHR23026:SF90">
    <property type="entry name" value="IODOTYROSINE DEIODINASE 1"/>
    <property type="match status" value="1"/>
</dbReference>
<dbReference type="AlphaFoldDB" id="A0A9Q4MM24"/>
<name>A0A9Q4MM24_PARDI</name>
<dbReference type="Proteomes" id="UP000441609">
    <property type="component" value="Unassembled WGS sequence"/>
</dbReference>
<proteinExistence type="predicted"/>
<gene>
    <name evidence="4" type="ORF">GKD70_01410</name>
</gene>
<keyword evidence="2" id="KW-0288">FMN</keyword>
<dbReference type="RefSeq" id="WP_094582610.1">
    <property type="nucleotide sequence ID" value="NZ_BQOC01000003.1"/>
</dbReference>
<reference evidence="4 5" key="1">
    <citation type="journal article" date="2019" name="Nat. Med.">
        <title>A library of human gut bacterial isolates paired with longitudinal multiomics data enables mechanistic microbiome research.</title>
        <authorList>
            <person name="Poyet M."/>
            <person name="Groussin M."/>
            <person name="Gibbons S.M."/>
            <person name="Avila-Pacheco J."/>
            <person name="Jiang X."/>
            <person name="Kearney S.M."/>
            <person name="Perrotta A.R."/>
            <person name="Berdy B."/>
            <person name="Zhao S."/>
            <person name="Lieberman T.D."/>
            <person name="Swanson P.K."/>
            <person name="Smith M."/>
            <person name="Roesemann S."/>
            <person name="Alexander J.E."/>
            <person name="Rich S.A."/>
            <person name="Livny J."/>
            <person name="Vlamakis H."/>
            <person name="Clish C."/>
            <person name="Bullock K."/>
            <person name="Deik A."/>
            <person name="Scott J."/>
            <person name="Pierce K.A."/>
            <person name="Xavier R.J."/>
            <person name="Alm E.J."/>
        </authorList>
    </citation>
    <scope>NUCLEOTIDE SEQUENCE [LARGE SCALE GENOMIC DNA]</scope>
    <source>
        <strain evidence="4 5">BIOML-A20</strain>
    </source>
</reference>
<dbReference type="Gene3D" id="3.40.109.10">
    <property type="entry name" value="NADH Oxidase"/>
    <property type="match status" value="2"/>
</dbReference>
<dbReference type="GO" id="GO:0016491">
    <property type="term" value="F:oxidoreductase activity"/>
    <property type="evidence" value="ECO:0007669"/>
    <property type="project" value="UniProtKB-KW"/>
</dbReference>
<dbReference type="InterPro" id="IPR050627">
    <property type="entry name" value="Nitroreductase/BluB"/>
</dbReference>
<protein>
    <submittedName>
        <fullName evidence="4">Nitroreductase</fullName>
    </submittedName>
</protein>
<evidence type="ECO:0000313" key="5">
    <source>
        <dbReference type="Proteomes" id="UP000441609"/>
    </source>
</evidence>
<evidence type="ECO:0000256" key="1">
    <source>
        <dbReference type="ARBA" id="ARBA00022630"/>
    </source>
</evidence>
<dbReference type="OrthoDB" id="5149792at2"/>
<evidence type="ECO:0000313" key="4">
    <source>
        <dbReference type="EMBL" id="MSB71961.1"/>
    </source>
</evidence>
<organism evidence="4 5">
    <name type="scientific">Parabacteroides distasonis</name>
    <dbReference type="NCBI Taxonomy" id="823"/>
    <lineage>
        <taxon>Bacteria</taxon>
        <taxon>Pseudomonadati</taxon>
        <taxon>Bacteroidota</taxon>
        <taxon>Bacteroidia</taxon>
        <taxon>Bacteroidales</taxon>
        <taxon>Tannerellaceae</taxon>
        <taxon>Parabacteroides</taxon>
    </lineage>
</organism>
<evidence type="ECO:0000256" key="3">
    <source>
        <dbReference type="ARBA" id="ARBA00023002"/>
    </source>
</evidence>
<keyword evidence="3" id="KW-0560">Oxidoreductase</keyword>
<dbReference type="EMBL" id="WKMO01000001">
    <property type="protein sequence ID" value="MSB71961.1"/>
    <property type="molecule type" value="Genomic_DNA"/>
</dbReference>
<comment type="caution">
    <text evidence="4">The sequence shown here is derived from an EMBL/GenBank/DDBJ whole genome shotgun (WGS) entry which is preliminary data.</text>
</comment>
<keyword evidence="1" id="KW-0285">Flavoprotein</keyword>